<keyword evidence="1" id="KW-0472">Membrane</keyword>
<feature type="transmembrane region" description="Helical" evidence="1">
    <location>
        <begin position="77"/>
        <end position="99"/>
    </location>
</feature>
<feature type="transmembrane region" description="Helical" evidence="1">
    <location>
        <begin position="37"/>
        <end position="56"/>
    </location>
</feature>
<keyword evidence="3" id="KW-1185">Reference proteome</keyword>
<dbReference type="AlphaFoldDB" id="A0A165WDD3"/>
<reference evidence="2 3" key="1">
    <citation type="submission" date="2016-04" db="EMBL/GenBank/DDBJ databases">
        <title>Draft genome sequence of Aeribacillus pallidus 8m3 from petroleum reservoir.</title>
        <authorList>
            <person name="Poltaraus A.B."/>
            <person name="Nazina T.N."/>
            <person name="Tourova T.P."/>
            <person name="Malakho S.M."/>
            <person name="Korshunova A.V."/>
            <person name="Sokolova D.S."/>
        </authorList>
    </citation>
    <scope>NUCLEOTIDE SEQUENCE [LARGE SCALE GENOMIC DNA]</scope>
    <source>
        <strain evidence="2 3">8m3</strain>
    </source>
</reference>
<feature type="transmembrane region" description="Helical" evidence="1">
    <location>
        <begin position="256"/>
        <end position="278"/>
    </location>
</feature>
<dbReference type="STRING" id="33936.AZI98_16570"/>
<feature type="transmembrane region" description="Helical" evidence="1">
    <location>
        <begin position="119"/>
        <end position="137"/>
    </location>
</feature>
<feature type="transmembrane region" description="Helical" evidence="1">
    <location>
        <begin position="290"/>
        <end position="311"/>
    </location>
</feature>
<name>A0A165WDD3_9BACI</name>
<feature type="transmembrane region" description="Helical" evidence="1">
    <location>
        <begin position="144"/>
        <end position="164"/>
    </location>
</feature>
<evidence type="ECO:0000256" key="1">
    <source>
        <dbReference type="SAM" id="Phobius"/>
    </source>
</evidence>
<evidence type="ECO:0008006" key="4">
    <source>
        <dbReference type="Google" id="ProtNLM"/>
    </source>
</evidence>
<feature type="transmembrane region" description="Helical" evidence="1">
    <location>
        <begin position="184"/>
        <end position="201"/>
    </location>
</feature>
<keyword evidence="1" id="KW-1133">Transmembrane helix</keyword>
<comment type="caution">
    <text evidence="2">The sequence shown here is derived from an EMBL/GenBank/DDBJ whole genome shotgun (WGS) entry which is preliminary data.</text>
</comment>
<gene>
    <name evidence="2" type="ORF">AZI98_16570</name>
</gene>
<sequence>MSNKWVLALQIASVYIGTVIGAGFATGKEIVEFFSKYGAGGIVGIICSAVLFVWLGTKMMLIGRRINASSYLQLNQFLFGTLSAYVVNGLMFMMLIGITSVMLSGAGAIFEEQLSLSKQFGIFLTIVLSIAVISFGVKGLSSVNLLVVPLFILFSLIISIEAIIRGDFIDLSLDGVFQPVKSSFLYVSFNLSLAQAVLVPLANEIKDESAIKLGGVVGGLGLSFILFSSYFSLLHLPDAGLFEIPMAEIVKQLFSGFYYIYILVIFGEIFSSLIGNLYGLERQLSSEKPLAKIAGVIFILLLCYLVSLIGYGKLISTLYPLFGYISIAFFILLMFKKIPDDNKS</sequence>
<dbReference type="PANTHER" id="PTHR37814:SF1">
    <property type="entry name" value="MEMBRANE PROTEIN"/>
    <property type="match status" value="1"/>
</dbReference>
<keyword evidence="1" id="KW-0812">Transmembrane</keyword>
<evidence type="ECO:0000313" key="2">
    <source>
        <dbReference type="EMBL" id="KZN94900.1"/>
    </source>
</evidence>
<dbReference type="InterPro" id="IPR038728">
    <property type="entry name" value="YkvI-like"/>
</dbReference>
<dbReference type="Proteomes" id="UP000076476">
    <property type="component" value="Unassembled WGS sequence"/>
</dbReference>
<organism evidence="2 3">
    <name type="scientific">Aeribacillus pallidus</name>
    <dbReference type="NCBI Taxonomy" id="33936"/>
    <lineage>
        <taxon>Bacteria</taxon>
        <taxon>Bacillati</taxon>
        <taxon>Bacillota</taxon>
        <taxon>Bacilli</taxon>
        <taxon>Bacillales</taxon>
        <taxon>Bacillaceae</taxon>
        <taxon>Aeribacillus</taxon>
    </lineage>
</organism>
<dbReference type="RefSeq" id="WP_063389359.1">
    <property type="nucleotide sequence ID" value="NZ_LWBR01000072.1"/>
</dbReference>
<dbReference type="OrthoDB" id="4424890at2"/>
<feature type="transmembrane region" description="Helical" evidence="1">
    <location>
        <begin position="317"/>
        <end position="335"/>
    </location>
</feature>
<feature type="transmembrane region" description="Helical" evidence="1">
    <location>
        <begin position="213"/>
        <end position="236"/>
    </location>
</feature>
<evidence type="ECO:0000313" key="3">
    <source>
        <dbReference type="Proteomes" id="UP000076476"/>
    </source>
</evidence>
<proteinExistence type="predicted"/>
<accession>A0A165WDD3</accession>
<dbReference type="PANTHER" id="PTHR37814">
    <property type="entry name" value="CONSERVED MEMBRANE PROTEIN"/>
    <property type="match status" value="1"/>
</dbReference>
<protein>
    <recommendedName>
        <fullName evidence="4">Membrane protein YkvI</fullName>
    </recommendedName>
</protein>
<dbReference type="EMBL" id="LWBR01000072">
    <property type="protein sequence ID" value="KZN94900.1"/>
    <property type="molecule type" value="Genomic_DNA"/>
</dbReference>